<evidence type="ECO:0000313" key="2">
    <source>
        <dbReference type="EMBL" id="KKE85625.1"/>
    </source>
</evidence>
<proteinExistence type="predicted"/>
<comment type="caution">
    <text evidence="2">The sequence shown here is derived from an EMBL/GenBank/DDBJ whole genome shotgun (WGS) entry which is preliminary data.</text>
</comment>
<keyword evidence="1" id="KW-1133">Transmembrane helix</keyword>
<organism evidence="2 3">
    <name type="scientific">Pseudoalteromonas luteoviolacea S4054</name>
    <dbReference type="NCBI Taxonomy" id="1129367"/>
    <lineage>
        <taxon>Bacteria</taxon>
        <taxon>Pseudomonadati</taxon>
        <taxon>Pseudomonadota</taxon>
        <taxon>Gammaproteobacteria</taxon>
        <taxon>Alteromonadales</taxon>
        <taxon>Pseudoalteromonadaceae</taxon>
        <taxon>Pseudoalteromonas</taxon>
    </lineage>
</organism>
<dbReference type="PATRIC" id="fig|1129367.4.peg.312"/>
<dbReference type="AlphaFoldDB" id="A0A0F6AHC1"/>
<protein>
    <submittedName>
        <fullName evidence="2">Uncharacterized protein</fullName>
    </submittedName>
</protein>
<dbReference type="RefSeq" id="WP_046354214.1">
    <property type="nucleotide sequence ID" value="NZ_AUXW01000022.1"/>
</dbReference>
<name>A0A0F6AHC1_9GAMM</name>
<accession>A0A0F6AHC1</accession>
<keyword evidence="1" id="KW-0472">Membrane</keyword>
<keyword evidence="1" id="KW-0812">Transmembrane</keyword>
<sequence length="129" mass="14431">MFICPSCNKKGISFWSKLWSGSDSPSKCKQCGELSFVHSKYRFGFQSGWPTLGKILGAALSVFLLYQTNSIFSLFLFLVIWLACSFWELSSLPMRPITEKHAAATKKSSNIFIVGLIIILGLVWVVTNL</sequence>
<gene>
    <name evidence="2" type="ORF">N479_25510</name>
</gene>
<dbReference type="EMBL" id="AUXW01000022">
    <property type="protein sequence ID" value="KKE85625.1"/>
    <property type="molecule type" value="Genomic_DNA"/>
</dbReference>
<feature type="transmembrane region" description="Helical" evidence="1">
    <location>
        <begin position="72"/>
        <end position="89"/>
    </location>
</feature>
<feature type="transmembrane region" description="Helical" evidence="1">
    <location>
        <begin position="110"/>
        <end position="127"/>
    </location>
</feature>
<evidence type="ECO:0000313" key="3">
    <source>
        <dbReference type="Proteomes" id="UP000033434"/>
    </source>
</evidence>
<reference evidence="2 3" key="1">
    <citation type="journal article" date="2015" name="BMC Genomics">
        <title>Genome mining reveals unlocked bioactive potential of marine Gram-negative bacteria.</title>
        <authorList>
            <person name="Machado H."/>
            <person name="Sonnenschein E.C."/>
            <person name="Melchiorsen J."/>
            <person name="Gram L."/>
        </authorList>
    </citation>
    <scope>NUCLEOTIDE SEQUENCE [LARGE SCALE GENOMIC DNA]</scope>
    <source>
        <strain evidence="2 3">S4054</strain>
    </source>
</reference>
<evidence type="ECO:0000256" key="1">
    <source>
        <dbReference type="SAM" id="Phobius"/>
    </source>
</evidence>
<dbReference type="Proteomes" id="UP000033434">
    <property type="component" value="Unassembled WGS sequence"/>
</dbReference>